<evidence type="ECO:0000313" key="2">
    <source>
        <dbReference type="Proteomes" id="UP000005239"/>
    </source>
</evidence>
<organism evidence="1 2">
    <name type="scientific">Pristionchus pacificus</name>
    <name type="common">Parasitic nematode worm</name>
    <dbReference type="NCBI Taxonomy" id="54126"/>
    <lineage>
        <taxon>Eukaryota</taxon>
        <taxon>Metazoa</taxon>
        <taxon>Ecdysozoa</taxon>
        <taxon>Nematoda</taxon>
        <taxon>Chromadorea</taxon>
        <taxon>Rhabditida</taxon>
        <taxon>Rhabditina</taxon>
        <taxon>Diplogasteromorpha</taxon>
        <taxon>Diplogasteroidea</taxon>
        <taxon>Neodiplogasteridae</taxon>
        <taxon>Pristionchus</taxon>
    </lineage>
</organism>
<dbReference type="Pfam" id="PF00069">
    <property type="entry name" value="Pkinase"/>
    <property type="match status" value="1"/>
</dbReference>
<dbReference type="InterPro" id="IPR013961">
    <property type="entry name" value="RAI1"/>
</dbReference>
<dbReference type="InterPro" id="IPR011009">
    <property type="entry name" value="Kinase-like_dom_sf"/>
</dbReference>
<protein>
    <submittedName>
        <fullName evidence="1">FAD dependent oxidoreductase</fullName>
    </submittedName>
</protein>
<keyword evidence="2" id="KW-1185">Reference proteome</keyword>
<dbReference type="SUPFAM" id="SSF54373">
    <property type="entry name" value="FAD-linked reductases, C-terminal domain"/>
    <property type="match status" value="1"/>
</dbReference>
<dbReference type="PROSITE" id="PS00677">
    <property type="entry name" value="DAO"/>
    <property type="match status" value="1"/>
</dbReference>
<dbReference type="Gene3D" id="3.40.50.720">
    <property type="entry name" value="NAD(P)-binding Rossmann-like Domain"/>
    <property type="match status" value="1"/>
</dbReference>
<proteinExistence type="predicted"/>
<gene>
    <name evidence="1" type="primary">WBGene00109293</name>
</gene>
<dbReference type="InterPro" id="IPR006181">
    <property type="entry name" value="D-amino_acid_oxidase_CS"/>
</dbReference>
<dbReference type="GO" id="GO:0003884">
    <property type="term" value="F:D-amino-acid oxidase activity"/>
    <property type="evidence" value="ECO:0007669"/>
    <property type="project" value="InterPro"/>
</dbReference>
<dbReference type="InterPro" id="IPR050235">
    <property type="entry name" value="CK1_Ser-Thr_kinase"/>
</dbReference>
<dbReference type="PROSITE" id="PS50011">
    <property type="entry name" value="PROTEIN_KINASE_DOM"/>
    <property type="match status" value="1"/>
</dbReference>
<dbReference type="GO" id="GO:0005524">
    <property type="term" value="F:ATP binding"/>
    <property type="evidence" value="ECO:0007669"/>
    <property type="project" value="UniProtKB-UniRule"/>
</dbReference>
<dbReference type="FunFam" id="1.10.510.10:FF:000967">
    <property type="entry name" value="Protein CBG11274"/>
    <property type="match status" value="1"/>
</dbReference>
<dbReference type="InterPro" id="IPR000719">
    <property type="entry name" value="Prot_kinase_dom"/>
</dbReference>
<reference evidence="2" key="1">
    <citation type="journal article" date="2008" name="Nat. Genet.">
        <title>The Pristionchus pacificus genome provides a unique perspective on nematode lifestyle and parasitism.</title>
        <authorList>
            <person name="Dieterich C."/>
            <person name="Clifton S.W."/>
            <person name="Schuster L.N."/>
            <person name="Chinwalla A."/>
            <person name="Delehaunty K."/>
            <person name="Dinkelacker I."/>
            <person name="Fulton L."/>
            <person name="Fulton R."/>
            <person name="Godfrey J."/>
            <person name="Minx P."/>
            <person name="Mitreva M."/>
            <person name="Roeseler W."/>
            <person name="Tian H."/>
            <person name="Witte H."/>
            <person name="Yang S.P."/>
            <person name="Wilson R.K."/>
            <person name="Sommer R.J."/>
        </authorList>
    </citation>
    <scope>NUCLEOTIDE SEQUENCE [LARGE SCALE GENOMIC DNA]</scope>
    <source>
        <strain evidence="2">PS312</strain>
    </source>
</reference>
<dbReference type="Pfam" id="PF08652">
    <property type="entry name" value="RAI1"/>
    <property type="match status" value="1"/>
</dbReference>
<dbReference type="GO" id="GO:0007165">
    <property type="term" value="P:signal transduction"/>
    <property type="evidence" value="ECO:0000318"/>
    <property type="project" value="GO_Central"/>
</dbReference>
<dbReference type="PROSITE" id="PS00107">
    <property type="entry name" value="PROTEIN_KINASE_ATP"/>
    <property type="match status" value="1"/>
</dbReference>
<accession>A0A2A6B6K4</accession>
<dbReference type="GO" id="GO:0004674">
    <property type="term" value="F:protein serine/threonine kinase activity"/>
    <property type="evidence" value="ECO:0000318"/>
    <property type="project" value="GO_Central"/>
</dbReference>
<dbReference type="EnsemblMetazoa" id="PPA19739.1">
    <property type="protein sequence ID" value="PPA19739.1"/>
    <property type="gene ID" value="WBGene00109293"/>
</dbReference>
<evidence type="ECO:0000313" key="1">
    <source>
        <dbReference type="EnsemblMetazoa" id="PPA19739.1"/>
    </source>
</evidence>
<dbReference type="Pfam" id="PF01266">
    <property type="entry name" value="DAO"/>
    <property type="match status" value="1"/>
</dbReference>
<dbReference type="Proteomes" id="UP000005239">
    <property type="component" value="Unassembled WGS sequence"/>
</dbReference>
<dbReference type="SUPFAM" id="SSF51971">
    <property type="entry name" value="Nucleotide-binding domain"/>
    <property type="match status" value="1"/>
</dbReference>
<dbReference type="AlphaFoldDB" id="A0A2A6B6K4"/>
<sequence>MFEFALNRRNFSNIFAQLSIMRSISDYSVTVDRVVLNDRTHARYLIEENLRDDVDFDLKKGIDTFVDKCESIEDEGRLHPLCSWVCAQEGDNLKEIFSGAQFASRRGTMRLIAMTIMSHLPKSIRPENAWTVIAVKVGDVVMLCETTKKYDRSDLLSSYSGFKFEQYMTADKPNGETDTDAPVDNRAVFKKMVRSDLEFEGESIGICCAAEIDALIGEEAVELKTRQLASNFGFFKALEIVLQSELADVSTAVVGWKTKDLVVTKSQLVAMSEEEDDVHFPAGHTIEGSHGKYVVEKLLGEGGFGAVYKVYEQSDKTKLYAMKVEKKKEERKDSKLKMEIAILKLVAQERQDSHFTSIIDRGKKETYFFLVMQLVGKSLADLKNKRPDKVQYPHPIYRVLSSDGSRSFGDKHGFIHRDLKPANYACGLGDKKRVVRVTHPSPSLIYRTPKVYILDFGIARKFTNKENVLKTPREKAKFKGTVKFASIACHRNIELSPKDDCESWFYLMLDVIQPGGLPWKRIQQREAVMQCKEDCRRGEKRAKLFDGLKTAEVELGKVMDYIDHLQYYSKVDYNFIYDLLKVIPIIASAFSPSITSDVAGGIWRPYVSKFTVPGLESEVLSAAFRRFTKLLKNQECGIIRQSGFDVTRNPSAPPPAFMKFVRGLRELSREEVKEFGEEYAKGWFYSTYGIQTTVFIKYLTKKFLANGGNFIERELRTLDDLNVARKLCGDENLIPSRGQVVRVKAPAVHHFFMDDDDYILLNRDFIVLGSTHDHGSWDLTVNEETAKRIIEKNLPRTTGLRPFREEIRLEKELKKSKSGKQTLVIHNYGHGGSGVTLSLGCAEHVANIVKESFPTPLRSQI</sequence>
<dbReference type="InterPro" id="IPR017441">
    <property type="entry name" value="Protein_kinase_ATP_BS"/>
</dbReference>
<dbReference type="Gene3D" id="3.30.9.10">
    <property type="entry name" value="D-Amino Acid Oxidase, subunit A, domain 2"/>
    <property type="match status" value="1"/>
</dbReference>
<dbReference type="GO" id="GO:0005634">
    <property type="term" value="C:nucleus"/>
    <property type="evidence" value="ECO:0000318"/>
    <property type="project" value="GO_Central"/>
</dbReference>
<dbReference type="SUPFAM" id="SSF56112">
    <property type="entry name" value="Protein kinase-like (PK-like)"/>
    <property type="match status" value="1"/>
</dbReference>
<reference evidence="1" key="2">
    <citation type="submission" date="2022-06" db="UniProtKB">
        <authorList>
            <consortium name="EnsemblMetazoa"/>
        </authorList>
    </citation>
    <scope>IDENTIFICATION</scope>
    <source>
        <strain evidence="1">PS312</strain>
    </source>
</reference>
<dbReference type="PANTHER" id="PTHR11909">
    <property type="entry name" value="CASEIN KINASE-RELATED"/>
    <property type="match status" value="1"/>
</dbReference>
<dbReference type="OrthoDB" id="5872528at2759"/>
<name>A0A2A6B6K4_PRIPA</name>
<dbReference type="Gene3D" id="1.10.510.10">
    <property type="entry name" value="Transferase(Phosphotransferase) domain 1"/>
    <property type="match status" value="1"/>
</dbReference>
<dbReference type="GO" id="GO:0005737">
    <property type="term" value="C:cytoplasm"/>
    <property type="evidence" value="ECO:0000318"/>
    <property type="project" value="GO_Central"/>
</dbReference>
<dbReference type="SMART" id="SM00220">
    <property type="entry name" value="S_TKc"/>
    <property type="match status" value="1"/>
</dbReference>
<dbReference type="InterPro" id="IPR006076">
    <property type="entry name" value="FAD-dep_OxRdtase"/>
</dbReference>
<accession>A0A8R1UEQ6</accession>